<evidence type="ECO:0000313" key="25">
    <source>
        <dbReference type="Proteomes" id="UP000823561"/>
    </source>
</evidence>
<evidence type="ECO:0000256" key="7">
    <source>
        <dbReference type="ARBA" id="ARBA00022588"/>
    </source>
</evidence>
<evidence type="ECO:0000256" key="22">
    <source>
        <dbReference type="SAM" id="MobiDB-lite"/>
    </source>
</evidence>
<feature type="compositionally biased region" description="Pro residues" evidence="22">
    <location>
        <begin position="123"/>
        <end position="139"/>
    </location>
</feature>
<feature type="compositionally biased region" description="Low complexity" evidence="22">
    <location>
        <begin position="178"/>
        <end position="190"/>
    </location>
</feature>
<keyword evidence="9" id="KW-1000">Mitochondrion outer membrane</keyword>
<proteinExistence type="predicted"/>
<evidence type="ECO:0000256" key="1">
    <source>
        <dbReference type="ARBA" id="ARBA00004275"/>
    </source>
</evidence>
<keyword evidence="4" id="KW-1017">Isopeptide bond</keyword>
<reference evidence="24" key="1">
    <citation type="submission" date="2020-10" db="EMBL/GenBank/DDBJ databases">
        <title>Chromosome-scale genome assembly of the Allis shad, Alosa alosa.</title>
        <authorList>
            <person name="Margot Z."/>
            <person name="Christophe K."/>
            <person name="Cabau C."/>
            <person name="Louis A."/>
            <person name="Berthelot C."/>
            <person name="Parey E."/>
            <person name="Roest Crollius H."/>
            <person name="Montfort J."/>
            <person name="Robinson-Rechavi M."/>
            <person name="Bucao C."/>
            <person name="Bouchez O."/>
            <person name="Gislard M."/>
            <person name="Lluch J."/>
            <person name="Milhes M."/>
            <person name="Lampietro C."/>
            <person name="Lopez Roques C."/>
            <person name="Donnadieu C."/>
            <person name="Braasch I."/>
            <person name="Desvignes T."/>
            <person name="Postlethwait J."/>
            <person name="Bobe J."/>
            <person name="Guiguen Y."/>
        </authorList>
    </citation>
    <scope>NUCLEOTIDE SEQUENCE</scope>
    <source>
        <strain evidence="24">M-15738</strain>
        <tissue evidence="24">Blood</tissue>
    </source>
</reference>
<dbReference type="CDD" id="cd08811">
    <property type="entry name" value="CARD_IPS1"/>
    <property type="match status" value="1"/>
</dbReference>
<accession>A0AAV6FYQ2</accession>
<evidence type="ECO:0000256" key="14">
    <source>
        <dbReference type="ARBA" id="ARBA00023128"/>
    </source>
</evidence>
<comment type="subcellular location">
    <subcellularLocation>
        <location evidence="2">Mitochondrion outer membrane</location>
        <topology evidence="2">Single-pass membrane protein</topology>
    </subcellularLocation>
    <subcellularLocation>
        <location evidence="1">Peroxisome</location>
    </subcellularLocation>
</comment>
<evidence type="ECO:0000256" key="2">
    <source>
        <dbReference type="ARBA" id="ARBA00004572"/>
    </source>
</evidence>
<organism evidence="24 25">
    <name type="scientific">Alosa alosa</name>
    <name type="common">allis shad</name>
    <dbReference type="NCBI Taxonomy" id="278164"/>
    <lineage>
        <taxon>Eukaryota</taxon>
        <taxon>Metazoa</taxon>
        <taxon>Chordata</taxon>
        <taxon>Craniata</taxon>
        <taxon>Vertebrata</taxon>
        <taxon>Euteleostomi</taxon>
        <taxon>Actinopterygii</taxon>
        <taxon>Neopterygii</taxon>
        <taxon>Teleostei</taxon>
        <taxon>Clupei</taxon>
        <taxon>Clupeiformes</taxon>
        <taxon>Clupeoidei</taxon>
        <taxon>Clupeidae</taxon>
        <taxon>Alosa</taxon>
    </lineage>
</organism>
<evidence type="ECO:0000256" key="12">
    <source>
        <dbReference type="ARBA" id="ARBA00022989"/>
    </source>
</evidence>
<dbReference type="GO" id="GO:0051607">
    <property type="term" value="P:defense response to virus"/>
    <property type="evidence" value="ECO:0007669"/>
    <property type="project" value="UniProtKB-KW"/>
</dbReference>
<feature type="domain" description="Caspase recruitment" evidence="23">
    <location>
        <begin position="6"/>
        <end position="91"/>
    </location>
</feature>
<dbReference type="AlphaFoldDB" id="A0AAV6FYQ2"/>
<dbReference type="InterPro" id="IPR042144">
    <property type="entry name" value="CARD_IPS1"/>
</dbReference>
<comment type="caution">
    <text evidence="24">The sequence shown here is derived from an EMBL/GenBank/DDBJ whole genome shotgun (WGS) entry which is preliminary data.</text>
</comment>
<evidence type="ECO:0000256" key="6">
    <source>
        <dbReference type="ARBA" id="ARBA00022581"/>
    </source>
</evidence>
<dbReference type="GO" id="GO:0032728">
    <property type="term" value="P:positive regulation of interferon-beta production"/>
    <property type="evidence" value="ECO:0007669"/>
    <property type="project" value="UniProtKB-ARBA"/>
</dbReference>
<evidence type="ECO:0000256" key="8">
    <source>
        <dbReference type="ARBA" id="ARBA00022692"/>
    </source>
</evidence>
<keyword evidence="5" id="KW-0597">Phosphoprotein</keyword>
<dbReference type="Proteomes" id="UP000823561">
    <property type="component" value="Chromosome 19"/>
</dbReference>
<evidence type="ECO:0000256" key="13">
    <source>
        <dbReference type="ARBA" id="ARBA00023118"/>
    </source>
</evidence>
<evidence type="ECO:0000256" key="20">
    <source>
        <dbReference type="ARBA" id="ARBA00082620"/>
    </source>
</evidence>
<dbReference type="GO" id="GO:0002230">
    <property type="term" value="P:positive regulation of defense response to virus by host"/>
    <property type="evidence" value="ECO:0007669"/>
    <property type="project" value="UniProtKB-ARBA"/>
</dbReference>
<dbReference type="GO" id="GO:0032727">
    <property type="term" value="P:positive regulation of interferon-alpha production"/>
    <property type="evidence" value="ECO:0007669"/>
    <property type="project" value="UniProtKB-ARBA"/>
</dbReference>
<dbReference type="GO" id="GO:1900227">
    <property type="term" value="P:positive regulation of NLRP3 inflammasome complex assembly"/>
    <property type="evidence" value="ECO:0007669"/>
    <property type="project" value="UniProtKB-ARBA"/>
</dbReference>
<evidence type="ECO:0000256" key="18">
    <source>
        <dbReference type="ARBA" id="ARBA00023288"/>
    </source>
</evidence>
<dbReference type="InterPro" id="IPR011029">
    <property type="entry name" value="DEATH-like_dom_sf"/>
</dbReference>
<evidence type="ECO:0000256" key="16">
    <source>
        <dbReference type="ARBA" id="ARBA00023139"/>
    </source>
</evidence>
<evidence type="ECO:0000256" key="9">
    <source>
        <dbReference type="ARBA" id="ARBA00022787"/>
    </source>
</evidence>
<keyword evidence="14" id="KW-0496">Mitochondrion</keyword>
<dbReference type="GO" id="GO:0005741">
    <property type="term" value="C:mitochondrial outer membrane"/>
    <property type="evidence" value="ECO:0007669"/>
    <property type="project" value="UniProtKB-SubCell"/>
</dbReference>
<evidence type="ECO:0000256" key="19">
    <source>
        <dbReference type="ARBA" id="ARBA00071084"/>
    </source>
</evidence>
<evidence type="ECO:0000256" key="10">
    <source>
        <dbReference type="ARBA" id="ARBA00022843"/>
    </source>
</evidence>
<evidence type="ECO:0000256" key="11">
    <source>
        <dbReference type="ARBA" id="ARBA00022859"/>
    </source>
</evidence>
<dbReference type="GO" id="GO:0002753">
    <property type="term" value="P:cytoplasmic pattern recognition receptor signaling pathway"/>
    <property type="evidence" value="ECO:0007669"/>
    <property type="project" value="UniProtKB-ARBA"/>
</dbReference>
<feature type="region of interest" description="Disordered" evidence="22">
    <location>
        <begin position="101"/>
        <end position="190"/>
    </location>
</feature>
<dbReference type="GO" id="GO:0005777">
    <property type="term" value="C:peroxisome"/>
    <property type="evidence" value="ECO:0007669"/>
    <property type="project" value="UniProtKB-SubCell"/>
</dbReference>
<keyword evidence="18" id="KW-0449">Lipoprotein</keyword>
<evidence type="ECO:0000256" key="4">
    <source>
        <dbReference type="ARBA" id="ARBA00022499"/>
    </source>
</evidence>
<keyword evidence="6" id="KW-0945">Host-virus interaction</keyword>
<name>A0AAV6FYQ2_9TELE</name>
<keyword evidence="12" id="KW-1133">Transmembrane helix</keyword>
<dbReference type="GO" id="GO:0045087">
    <property type="term" value="P:innate immune response"/>
    <property type="evidence" value="ECO:0007669"/>
    <property type="project" value="UniProtKB-KW"/>
</dbReference>
<dbReference type="GO" id="GO:0045071">
    <property type="term" value="P:negative regulation of viral genome replication"/>
    <property type="evidence" value="ECO:0007669"/>
    <property type="project" value="UniProtKB-ARBA"/>
</dbReference>
<keyword evidence="16" id="KW-0564">Palmitate</keyword>
<evidence type="ECO:0000256" key="15">
    <source>
        <dbReference type="ARBA" id="ARBA00023136"/>
    </source>
</evidence>
<evidence type="ECO:0000256" key="3">
    <source>
        <dbReference type="ARBA" id="ARBA00022481"/>
    </source>
</evidence>
<keyword evidence="3" id="KW-0488">Methylation</keyword>
<keyword evidence="10" id="KW-0832">Ubl conjugation</keyword>
<keyword evidence="25" id="KW-1185">Reference proteome</keyword>
<keyword evidence="13" id="KW-0051">Antiviral defense</keyword>
<dbReference type="Pfam" id="PF16739">
    <property type="entry name" value="CARD_2"/>
    <property type="match status" value="1"/>
</dbReference>
<keyword evidence="7" id="KW-0399">Innate immunity</keyword>
<evidence type="ECO:0000256" key="17">
    <source>
        <dbReference type="ARBA" id="ARBA00023140"/>
    </source>
</evidence>
<dbReference type="GO" id="GO:1900063">
    <property type="term" value="P:regulation of peroxisome organization"/>
    <property type="evidence" value="ECO:0007669"/>
    <property type="project" value="UniProtKB-ARBA"/>
</dbReference>
<dbReference type="GO" id="GO:0070585">
    <property type="term" value="P:protein localization to mitochondrion"/>
    <property type="evidence" value="ECO:0007669"/>
    <property type="project" value="UniProtKB-ARBA"/>
</dbReference>
<keyword evidence="17" id="KW-0576">Peroxisome</keyword>
<evidence type="ECO:0000259" key="23">
    <source>
        <dbReference type="Pfam" id="PF16739"/>
    </source>
</evidence>
<dbReference type="GO" id="GO:0035591">
    <property type="term" value="F:signaling adaptor activity"/>
    <property type="evidence" value="ECO:0007669"/>
    <property type="project" value="UniProtKB-ARBA"/>
</dbReference>
<feature type="compositionally biased region" description="Low complexity" evidence="22">
    <location>
        <begin position="140"/>
        <end position="164"/>
    </location>
</feature>
<dbReference type="Gene3D" id="1.10.533.10">
    <property type="entry name" value="Death Domain, Fas"/>
    <property type="match status" value="1"/>
</dbReference>
<keyword evidence="8" id="KW-0812">Transmembrane</keyword>
<dbReference type="GO" id="GO:0032755">
    <property type="term" value="P:positive regulation of interleukin-6 production"/>
    <property type="evidence" value="ECO:0007669"/>
    <property type="project" value="UniProtKB-ARBA"/>
</dbReference>
<sequence>MPYASDKLYKEYVRRNMARFATQVKVREILPHLSCLTQTDREEVEAKREMTGNYNAMQLLIDNLKRRENWPEEFIRALEECEHSTLAQEMRDAYEALKQPKMMPQQAAGVSDSPGAVTTVHIHPPPPADSEPAQPPVPASSPSVAAAEPAAEPTAPAPVSSPEALVTPDVTSRPAPPSDVAADAAPAPESIPPAIAEVPEVPPTEEAQAPDLAFPLSLTSLTAPQTRARALLLWSSRSSACLRIHSPPPKRPL</sequence>
<gene>
    <name evidence="24" type="ORF">AALO_G00242970</name>
</gene>
<dbReference type="SUPFAM" id="SSF47986">
    <property type="entry name" value="DEATH domain"/>
    <property type="match status" value="1"/>
</dbReference>
<keyword evidence="15" id="KW-0472">Membrane</keyword>
<dbReference type="InterPro" id="IPR031964">
    <property type="entry name" value="CARD_dom"/>
</dbReference>
<protein>
    <recommendedName>
        <fullName evidence="19">Mitochondrial antiviral-signaling protein</fullName>
    </recommendedName>
    <alternativeName>
        <fullName evidence="20">Interferon beta promoter stimulator protein 1</fullName>
    </alternativeName>
    <alternativeName>
        <fullName evidence="21">Virus-induced-signaling adapter</fullName>
    </alternativeName>
</protein>
<evidence type="ECO:0000256" key="21">
    <source>
        <dbReference type="ARBA" id="ARBA00083233"/>
    </source>
</evidence>
<evidence type="ECO:0000256" key="5">
    <source>
        <dbReference type="ARBA" id="ARBA00022553"/>
    </source>
</evidence>
<dbReference type="FunFam" id="1.10.533.10:FF:000063">
    <property type="entry name" value="Mitochondrial antiviral-signaling protein"/>
    <property type="match status" value="1"/>
</dbReference>
<evidence type="ECO:0000313" key="24">
    <source>
        <dbReference type="EMBL" id="KAG5265481.1"/>
    </source>
</evidence>
<keyword evidence="11" id="KW-0391">Immunity</keyword>
<dbReference type="EMBL" id="JADWDJ010000019">
    <property type="protein sequence ID" value="KAG5265481.1"/>
    <property type="molecule type" value="Genomic_DNA"/>
</dbReference>